<proteinExistence type="predicted"/>
<evidence type="ECO:0000313" key="1">
    <source>
        <dbReference type="EMBL" id="AYV81358.1"/>
    </source>
</evidence>
<dbReference type="EMBL" id="MK072271">
    <property type="protein sequence ID" value="AYV81358.1"/>
    <property type="molecule type" value="Genomic_DNA"/>
</dbReference>
<organism evidence="1">
    <name type="scientific">Harvfovirus sp</name>
    <dbReference type="NCBI Taxonomy" id="2487768"/>
    <lineage>
        <taxon>Viruses</taxon>
        <taxon>Varidnaviria</taxon>
        <taxon>Bamfordvirae</taxon>
        <taxon>Nucleocytoviricota</taxon>
        <taxon>Megaviricetes</taxon>
        <taxon>Imitervirales</taxon>
        <taxon>Mimiviridae</taxon>
        <taxon>Klosneuvirinae</taxon>
    </lineage>
</organism>
<gene>
    <name evidence="1" type="ORF">Harvfovirus29_7</name>
</gene>
<reference evidence="1" key="1">
    <citation type="submission" date="2018-10" db="EMBL/GenBank/DDBJ databases">
        <title>Hidden diversity of soil giant viruses.</title>
        <authorList>
            <person name="Schulz F."/>
            <person name="Alteio L."/>
            <person name="Goudeau D."/>
            <person name="Ryan E.M."/>
            <person name="Malmstrom R.R."/>
            <person name="Blanchard J."/>
            <person name="Woyke T."/>
        </authorList>
    </citation>
    <scope>NUCLEOTIDE SEQUENCE</scope>
    <source>
        <strain evidence="1">HAV1</strain>
    </source>
</reference>
<sequence length="204" mass="23225">MGNSTGKSIEPARVDLIKLTQLTIHTKNFKQFADILEKLPYASLLIGKECYNNLTLYHYIVLELLQYSEGEIATISAIIVANSKKLGKLNTKLPLIDNHSLIVDDVTGTYELGHVGSIVRVVSHIYDVHKYRHMNPSFWRTVDIMYLELFIDSDKYYKSFFNINGSSAQSTLDLLKNKFKDVPLGKKLNIIQDILMKVALCELQ</sequence>
<name>A0A3G5A2A4_9VIRU</name>
<protein>
    <submittedName>
        <fullName evidence="1">Uncharacterized protein</fullName>
    </submittedName>
</protein>
<accession>A0A3G5A2A4</accession>